<reference evidence="1 2" key="1">
    <citation type="submission" date="2020-04" db="EMBL/GenBank/DDBJ databases">
        <authorList>
            <person name="Wallbank WR R."/>
            <person name="Pardo Diaz C."/>
            <person name="Kozak K."/>
            <person name="Martin S."/>
            <person name="Jiggins C."/>
            <person name="Moest M."/>
            <person name="Warren A I."/>
            <person name="Byers J.R.P. K."/>
            <person name="Montejo-Kovacevich G."/>
            <person name="Yen C E."/>
        </authorList>
    </citation>
    <scope>NUCLEOTIDE SEQUENCE [LARGE SCALE GENOMIC DNA]</scope>
</reference>
<dbReference type="OrthoDB" id="9989112at2759"/>
<organism evidence="1 2">
    <name type="scientific">Arctia plantaginis</name>
    <name type="common">Wood tiger moth</name>
    <name type="synonym">Phalaena plantaginis</name>
    <dbReference type="NCBI Taxonomy" id="874455"/>
    <lineage>
        <taxon>Eukaryota</taxon>
        <taxon>Metazoa</taxon>
        <taxon>Ecdysozoa</taxon>
        <taxon>Arthropoda</taxon>
        <taxon>Hexapoda</taxon>
        <taxon>Insecta</taxon>
        <taxon>Pterygota</taxon>
        <taxon>Neoptera</taxon>
        <taxon>Endopterygota</taxon>
        <taxon>Lepidoptera</taxon>
        <taxon>Glossata</taxon>
        <taxon>Ditrysia</taxon>
        <taxon>Noctuoidea</taxon>
        <taxon>Erebidae</taxon>
        <taxon>Arctiinae</taxon>
        <taxon>Arctia</taxon>
    </lineage>
</organism>
<evidence type="ECO:0000313" key="1">
    <source>
        <dbReference type="EMBL" id="CAB3221511.1"/>
    </source>
</evidence>
<dbReference type="EMBL" id="CADEBD010000046">
    <property type="protein sequence ID" value="CAB3221511.1"/>
    <property type="molecule type" value="Genomic_DNA"/>
</dbReference>
<sequence>MIKLCNVSSGIQVYAKKGKRRSGGADYVEQRHKSTVFNVVLLGYQKSREVNILLQIEITKCDRRAIRAPPVAPPLCRPVWGLGRKHHTIVSTDKHT</sequence>
<protein>
    <submittedName>
        <fullName evidence="1">Uncharacterized protein</fullName>
    </submittedName>
</protein>
<name>A0A8S0YPF4_ARCPL</name>
<proteinExistence type="predicted"/>
<evidence type="ECO:0000313" key="2">
    <source>
        <dbReference type="Proteomes" id="UP000494256"/>
    </source>
</evidence>
<dbReference type="Proteomes" id="UP000494256">
    <property type="component" value="Unassembled WGS sequence"/>
</dbReference>
<dbReference type="AlphaFoldDB" id="A0A8S0YPF4"/>
<gene>
    <name evidence="1" type="ORF">APLA_LOCUS857</name>
</gene>
<comment type="caution">
    <text evidence="1">The sequence shown here is derived from an EMBL/GenBank/DDBJ whole genome shotgun (WGS) entry which is preliminary data.</text>
</comment>
<accession>A0A8S0YPF4</accession>